<sequence length="213" mass="23457">MQNTSLSIFNRVALLLMALLLLSVSGCSRFNCTRFEKFVGDETDLIAFSYSIAEKLTTTASPPLVLGISDMPILVTTFVDNNNLEKTSKFGRIIQEHISSRLVQLGYPVKEIKMTGQLMIEPKSGESILSRDIGKIAPSVKSQAILVGTISITNRTMYVSSRLVHPVTNTIIASTDSNLCMDDTILTMFGLQQQHSSGEISEPPRPRLNSILY</sequence>
<gene>
    <name evidence="2" type="ORF">SAMN02745220_01289</name>
</gene>
<feature type="domain" description="FlgO" evidence="1">
    <location>
        <begin position="51"/>
        <end position="182"/>
    </location>
</feature>
<dbReference type="Proteomes" id="UP000184603">
    <property type="component" value="Unassembled WGS sequence"/>
</dbReference>
<reference evidence="2 3" key="1">
    <citation type="submission" date="2016-12" db="EMBL/GenBank/DDBJ databases">
        <authorList>
            <person name="Song W.-J."/>
            <person name="Kurnit D.M."/>
        </authorList>
    </citation>
    <scope>NUCLEOTIDE SEQUENCE [LARGE SCALE GENOMIC DNA]</scope>
    <source>
        <strain evidence="2 3">DSM 18488</strain>
    </source>
</reference>
<dbReference type="Pfam" id="PF17680">
    <property type="entry name" value="FlgO"/>
    <property type="match status" value="1"/>
</dbReference>
<dbReference type="RefSeq" id="WP_073612620.1">
    <property type="nucleotide sequence ID" value="NZ_FRFE01000004.1"/>
</dbReference>
<evidence type="ECO:0000313" key="3">
    <source>
        <dbReference type="Proteomes" id="UP000184603"/>
    </source>
</evidence>
<dbReference type="EMBL" id="FRFE01000004">
    <property type="protein sequence ID" value="SHO45999.1"/>
    <property type="molecule type" value="Genomic_DNA"/>
</dbReference>
<protein>
    <recommendedName>
        <fullName evidence="1">FlgO domain-containing protein</fullName>
    </recommendedName>
</protein>
<evidence type="ECO:0000259" key="1">
    <source>
        <dbReference type="Pfam" id="PF17680"/>
    </source>
</evidence>
<dbReference type="InterPro" id="IPR041215">
    <property type="entry name" value="FlgO_dom"/>
</dbReference>
<proteinExistence type="predicted"/>
<dbReference type="AlphaFoldDB" id="A0A1M7Y270"/>
<evidence type="ECO:0000313" key="2">
    <source>
        <dbReference type="EMBL" id="SHO45999.1"/>
    </source>
</evidence>
<accession>A0A1M7Y270</accession>
<dbReference type="OrthoDB" id="5431215at2"/>
<name>A0A1M7Y270_9BACT</name>
<keyword evidence="3" id="KW-1185">Reference proteome</keyword>
<dbReference type="STRING" id="1121416.SAMN02745220_01289"/>
<organism evidence="2 3">
    <name type="scientific">Desulfopila aestuarii DSM 18488</name>
    <dbReference type="NCBI Taxonomy" id="1121416"/>
    <lineage>
        <taxon>Bacteria</taxon>
        <taxon>Pseudomonadati</taxon>
        <taxon>Thermodesulfobacteriota</taxon>
        <taxon>Desulfobulbia</taxon>
        <taxon>Desulfobulbales</taxon>
        <taxon>Desulfocapsaceae</taxon>
        <taxon>Desulfopila</taxon>
    </lineage>
</organism>